<dbReference type="GO" id="GO:0046872">
    <property type="term" value="F:metal ion binding"/>
    <property type="evidence" value="ECO:0007669"/>
    <property type="project" value="UniProtKB-UniRule"/>
</dbReference>
<proteinExistence type="inferred from homology"/>
<keyword evidence="18" id="KW-1185">Reference proteome</keyword>
<dbReference type="PRINTS" id="PR00458">
    <property type="entry name" value="PEROXIDASE"/>
</dbReference>
<comment type="caution">
    <text evidence="17">The sequence shown here is derived from an EMBL/GenBank/DDBJ whole genome shotgun (WGS) entry which is preliminary data.</text>
</comment>
<evidence type="ECO:0000259" key="16">
    <source>
        <dbReference type="PROSITE" id="PS50873"/>
    </source>
</evidence>
<dbReference type="PANTHER" id="PTHR31356:SF58">
    <property type="entry name" value="CYTOCHROME C PEROXIDASE, MITOCHONDRIAL"/>
    <property type="match status" value="1"/>
</dbReference>
<feature type="transmembrane region" description="Helical" evidence="15">
    <location>
        <begin position="56"/>
        <end position="75"/>
    </location>
</feature>
<evidence type="ECO:0000256" key="7">
    <source>
        <dbReference type="ARBA" id="ARBA00022723"/>
    </source>
</evidence>
<comment type="subunit">
    <text evidence="12">Forms a one-to-one complex with cytochrome c.</text>
</comment>
<comment type="similarity">
    <text evidence="4">Belongs to the peroxidase family. Cytochrome c peroxidase subfamily.</text>
</comment>
<dbReference type="GO" id="GO:0020037">
    <property type="term" value="F:heme binding"/>
    <property type="evidence" value="ECO:0007669"/>
    <property type="project" value="UniProtKB-UniRule"/>
</dbReference>
<dbReference type="CDD" id="cd00691">
    <property type="entry name" value="ascorbate_peroxidase"/>
    <property type="match status" value="1"/>
</dbReference>
<dbReference type="InterPro" id="IPR019794">
    <property type="entry name" value="Peroxidases_AS"/>
</dbReference>
<feature type="domain" description="Plant heme peroxidase family profile" evidence="16">
    <location>
        <begin position="96"/>
        <end position="362"/>
    </location>
</feature>
<dbReference type="PANTHER" id="PTHR31356">
    <property type="entry name" value="THYLAKOID LUMENAL 29 KDA PROTEIN, CHLOROPLASTIC-RELATED"/>
    <property type="match status" value="1"/>
</dbReference>
<dbReference type="Proteomes" id="UP001153618">
    <property type="component" value="Unassembled WGS sequence"/>
</dbReference>
<evidence type="ECO:0000256" key="9">
    <source>
        <dbReference type="ARBA" id="ARBA00023002"/>
    </source>
</evidence>
<dbReference type="GO" id="GO:0005758">
    <property type="term" value="C:mitochondrial intermembrane space"/>
    <property type="evidence" value="ECO:0007669"/>
    <property type="project" value="UniProtKB-SubCell"/>
</dbReference>
<keyword evidence="15" id="KW-1133">Transmembrane helix</keyword>
<dbReference type="InterPro" id="IPR002207">
    <property type="entry name" value="Peroxidase_I"/>
</dbReference>
<evidence type="ECO:0000256" key="6">
    <source>
        <dbReference type="ARBA" id="ARBA00022617"/>
    </source>
</evidence>
<evidence type="ECO:0000256" key="11">
    <source>
        <dbReference type="ARBA" id="ARBA00023128"/>
    </source>
</evidence>
<dbReference type="GO" id="GO:0000302">
    <property type="term" value="P:response to reactive oxygen species"/>
    <property type="evidence" value="ECO:0007669"/>
    <property type="project" value="TreeGrafter"/>
</dbReference>
<evidence type="ECO:0000256" key="2">
    <source>
        <dbReference type="ARBA" id="ARBA00004305"/>
    </source>
</evidence>
<keyword evidence="15" id="KW-0812">Transmembrane</keyword>
<keyword evidence="7" id="KW-0479">Metal-binding</keyword>
<dbReference type="PROSITE" id="PS50873">
    <property type="entry name" value="PEROXIDASE_4"/>
    <property type="match status" value="1"/>
</dbReference>
<dbReference type="InterPro" id="IPR002016">
    <property type="entry name" value="Haem_peroxidase"/>
</dbReference>
<dbReference type="SUPFAM" id="SSF48113">
    <property type="entry name" value="Heme-dependent peroxidases"/>
    <property type="match status" value="1"/>
</dbReference>
<keyword evidence="9 14" id="KW-0560">Oxidoreductase</keyword>
<keyword evidence="5 14" id="KW-0575">Peroxidase</keyword>
<dbReference type="PRINTS" id="PR00459">
    <property type="entry name" value="ASPEROXIDASE"/>
</dbReference>
<dbReference type="Gene3D" id="1.10.420.10">
    <property type="entry name" value="Peroxidase, domain 2"/>
    <property type="match status" value="1"/>
</dbReference>
<name>A0A9W4HV27_PENOL</name>
<comment type="subcellular location">
    <subcellularLocation>
        <location evidence="3">Mitochondrion intermembrane space</location>
    </subcellularLocation>
    <subcellularLocation>
        <location evidence="2">Mitochondrion matrix</location>
    </subcellularLocation>
</comment>
<comment type="catalytic activity">
    <reaction evidence="13">
        <text>2 Fe(II)-[cytochrome c] + H2O2 + 2 H(+) = 2 Fe(III)-[cytochrome c] + 2 H2O</text>
        <dbReference type="Rhea" id="RHEA:16581"/>
        <dbReference type="Rhea" id="RHEA-COMP:10350"/>
        <dbReference type="Rhea" id="RHEA-COMP:14399"/>
        <dbReference type="ChEBI" id="CHEBI:15377"/>
        <dbReference type="ChEBI" id="CHEBI:15378"/>
        <dbReference type="ChEBI" id="CHEBI:16240"/>
        <dbReference type="ChEBI" id="CHEBI:29033"/>
        <dbReference type="ChEBI" id="CHEBI:29034"/>
        <dbReference type="EC" id="1.11.1.5"/>
    </reaction>
</comment>
<keyword evidence="10" id="KW-0408">Iron</keyword>
<organism evidence="17 18">
    <name type="scientific">Penicillium olsonii</name>
    <dbReference type="NCBI Taxonomy" id="99116"/>
    <lineage>
        <taxon>Eukaryota</taxon>
        <taxon>Fungi</taxon>
        <taxon>Dikarya</taxon>
        <taxon>Ascomycota</taxon>
        <taxon>Pezizomycotina</taxon>
        <taxon>Eurotiomycetes</taxon>
        <taxon>Eurotiomycetidae</taxon>
        <taxon>Eurotiales</taxon>
        <taxon>Aspergillaceae</taxon>
        <taxon>Penicillium</taxon>
    </lineage>
</organism>
<dbReference type="OrthoDB" id="2859658at2759"/>
<evidence type="ECO:0000313" key="17">
    <source>
        <dbReference type="EMBL" id="CAG8134416.1"/>
    </source>
</evidence>
<keyword evidence="8" id="KW-0809">Transit peptide</keyword>
<dbReference type="EMBL" id="CAJVOS010000028">
    <property type="protein sequence ID" value="CAG8134416.1"/>
    <property type="molecule type" value="Genomic_DNA"/>
</dbReference>
<dbReference type="AlphaFoldDB" id="A0A9W4HV27"/>
<dbReference type="FunFam" id="1.10.520.10:FF:000005">
    <property type="entry name" value="Cytochrome c peroxidase"/>
    <property type="match status" value="1"/>
</dbReference>
<dbReference type="InterPro" id="IPR010255">
    <property type="entry name" value="Haem_peroxidase_sf"/>
</dbReference>
<dbReference type="GO" id="GO:0004130">
    <property type="term" value="F:cytochrome-c peroxidase activity"/>
    <property type="evidence" value="ECO:0007669"/>
    <property type="project" value="UniProtKB-EC"/>
</dbReference>
<evidence type="ECO:0000256" key="14">
    <source>
        <dbReference type="RuleBase" id="RU363051"/>
    </source>
</evidence>
<dbReference type="GO" id="GO:0005759">
    <property type="term" value="C:mitochondrial matrix"/>
    <property type="evidence" value="ECO:0007669"/>
    <property type="project" value="UniProtKB-SubCell"/>
</dbReference>
<comment type="function">
    <text evidence="1">Destroys radicals which are normally produced within the cells and which are toxic to biological systems.</text>
</comment>
<evidence type="ECO:0000256" key="1">
    <source>
        <dbReference type="ARBA" id="ARBA00003917"/>
    </source>
</evidence>
<accession>A0A9W4HV27</accession>
<gene>
    <name evidence="17" type="ORF">POLS_LOCUS5603</name>
</gene>
<evidence type="ECO:0000256" key="13">
    <source>
        <dbReference type="ARBA" id="ARBA00049265"/>
    </source>
</evidence>
<dbReference type="EC" id="1.11.1.-" evidence="14"/>
<evidence type="ECO:0000256" key="3">
    <source>
        <dbReference type="ARBA" id="ARBA00004569"/>
    </source>
</evidence>
<evidence type="ECO:0000313" key="18">
    <source>
        <dbReference type="Proteomes" id="UP001153618"/>
    </source>
</evidence>
<dbReference type="Pfam" id="PF00141">
    <property type="entry name" value="peroxidase"/>
    <property type="match status" value="1"/>
</dbReference>
<sequence>MASAARSASRAFLRATPATSSFRPAARSTRFAVTNFRASARGYSSEAGSEKSGSSFGIWAAGLGALGAGGVYFYLNGASPKGPFVPTQADYQKVYEAVAQRLANETDYDDGSYGPVLVRLAWHASGTYDKETGTGGSNGATMRFAPESDHGANAGLKAARDFLEPIKAQFPWITHSDLWTLSGACAIQELGGPSIPWRPGRQDKEVAACTPDGRLPDAAQGSRHIRDIFGRMGFDDREMVALCGAHALGRCHTDRSGFDGPWNFSPTVFSNEFFRLLVEEKWSHKKWNGPTQFTDKTTSTLMMLPTDMALVKDKGFKPHVERYAKDSDVFFKEFSDVFVKLLELGVPFQVKPEDRFVFKASE</sequence>
<keyword evidence="15" id="KW-0472">Membrane</keyword>
<evidence type="ECO:0000256" key="12">
    <source>
        <dbReference type="ARBA" id="ARBA00038574"/>
    </source>
</evidence>
<dbReference type="PROSITE" id="PS00436">
    <property type="entry name" value="PEROXIDASE_2"/>
    <property type="match status" value="1"/>
</dbReference>
<evidence type="ECO:0000256" key="4">
    <source>
        <dbReference type="ARBA" id="ARBA00005997"/>
    </source>
</evidence>
<evidence type="ECO:0000256" key="15">
    <source>
        <dbReference type="SAM" id="Phobius"/>
    </source>
</evidence>
<protein>
    <recommendedName>
        <fullName evidence="14">Peroxidase</fullName>
        <ecNumber evidence="14">1.11.1.-</ecNumber>
    </recommendedName>
</protein>
<evidence type="ECO:0000256" key="8">
    <source>
        <dbReference type="ARBA" id="ARBA00022946"/>
    </source>
</evidence>
<dbReference type="Gene3D" id="1.10.520.10">
    <property type="match status" value="1"/>
</dbReference>
<dbReference type="FunFam" id="1.10.420.10:FF:000009">
    <property type="entry name" value="Ascorbate peroxidase"/>
    <property type="match status" value="1"/>
</dbReference>
<reference evidence="17" key="1">
    <citation type="submission" date="2021-07" db="EMBL/GenBank/DDBJ databases">
        <authorList>
            <person name="Branca A.L. A."/>
        </authorList>
    </citation>
    <scope>NUCLEOTIDE SEQUENCE</scope>
</reference>
<dbReference type="InterPro" id="IPR044831">
    <property type="entry name" value="Ccp1-like"/>
</dbReference>
<keyword evidence="6" id="KW-0349">Heme</keyword>
<dbReference type="GO" id="GO:0034599">
    <property type="term" value="P:cellular response to oxidative stress"/>
    <property type="evidence" value="ECO:0007669"/>
    <property type="project" value="InterPro"/>
</dbReference>
<evidence type="ECO:0000256" key="10">
    <source>
        <dbReference type="ARBA" id="ARBA00023004"/>
    </source>
</evidence>
<keyword evidence="11" id="KW-0496">Mitochondrion</keyword>
<evidence type="ECO:0000256" key="5">
    <source>
        <dbReference type="ARBA" id="ARBA00022559"/>
    </source>
</evidence>
<dbReference type="GO" id="GO:0042744">
    <property type="term" value="P:hydrogen peroxide catabolic process"/>
    <property type="evidence" value="ECO:0007669"/>
    <property type="project" value="TreeGrafter"/>
</dbReference>